<evidence type="ECO:0000313" key="1">
    <source>
        <dbReference type="EMBL" id="CAH1781456.1"/>
    </source>
</evidence>
<evidence type="ECO:0000313" key="2">
    <source>
        <dbReference type="Proteomes" id="UP000749559"/>
    </source>
</evidence>
<dbReference type="AlphaFoldDB" id="A0A8S4NM44"/>
<dbReference type="EMBL" id="CAIIXF020000004">
    <property type="protein sequence ID" value="CAH1781456.1"/>
    <property type="molecule type" value="Genomic_DNA"/>
</dbReference>
<comment type="caution">
    <text evidence="1">The sequence shown here is derived from an EMBL/GenBank/DDBJ whole genome shotgun (WGS) entry which is preliminary data.</text>
</comment>
<keyword evidence="2" id="KW-1185">Reference proteome</keyword>
<organism evidence="1 2">
    <name type="scientific">Owenia fusiformis</name>
    <name type="common">Polychaete worm</name>
    <dbReference type="NCBI Taxonomy" id="6347"/>
    <lineage>
        <taxon>Eukaryota</taxon>
        <taxon>Metazoa</taxon>
        <taxon>Spiralia</taxon>
        <taxon>Lophotrochozoa</taxon>
        <taxon>Annelida</taxon>
        <taxon>Polychaeta</taxon>
        <taxon>Sedentaria</taxon>
        <taxon>Canalipalpata</taxon>
        <taxon>Sabellida</taxon>
        <taxon>Oweniida</taxon>
        <taxon>Oweniidae</taxon>
        <taxon>Owenia</taxon>
    </lineage>
</organism>
<protein>
    <submittedName>
        <fullName evidence="1">Uncharacterized protein</fullName>
    </submittedName>
</protein>
<accession>A0A8S4NM44</accession>
<name>A0A8S4NM44_OWEFU</name>
<gene>
    <name evidence="1" type="ORF">OFUS_LOCUS8032</name>
</gene>
<sequence>MAKSWSSIDPDVKTDADVIQKGRKFLAYVKQRYNVDMSDITDTQLQMGSTMVAENLTFTGYVYRSNLRVVTETTPAHRTTYYRNTLFDCIGYAFMATEDTYLDGGEWTGMMKKDSVIYEDNCVIDSKECDFDDDPHILRMRTLDVHPPKFSKGEFTKVRTLEAEVESSKYGLGLLYAVDIHDVFVATLICVF</sequence>
<proteinExistence type="predicted"/>
<reference evidence="1" key="1">
    <citation type="submission" date="2022-03" db="EMBL/GenBank/DDBJ databases">
        <authorList>
            <person name="Martin C."/>
        </authorList>
    </citation>
    <scope>NUCLEOTIDE SEQUENCE</scope>
</reference>
<dbReference type="Proteomes" id="UP000749559">
    <property type="component" value="Unassembled WGS sequence"/>
</dbReference>